<evidence type="ECO:0000313" key="2">
    <source>
        <dbReference type="Proteomes" id="UP000285430"/>
    </source>
</evidence>
<sequence>MATRRPPLTDATACDKSDQKTRRRAYFKTMRQMYRNEEKQEREYLLRKIRELEIDIAPLKKHATGGNLTKSILPWKDVAMGMDEGVKIASSQLKVLKTQVDAYAEQVWAMKKWVVTNSVLKVCMTFRTRYLMHRQSALDSRVPTWRDVTLLAHPTSRRLGKEWITLQMYHNTDRIFQQYGFPAIDSHETIDWDTESVTVDGGDYTVYRRQAKMTESLEDAIAYIDSTLLSVQSAYVQQHATCAQAVVEIEGNTKQFAIITPRQEYVNLLCGEFCTPDRCVFVLQQILDDEACSHRAYRQRNRMFWHDVQDLPNGNTVVRSVAIHTLCYTKEGSIAIDDDAQVLQVNINGCPYMNARKPQFPSW</sequence>
<organism evidence="1 2">
    <name type="scientific">Aphanomyces astaci</name>
    <name type="common">Crayfish plague agent</name>
    <dbReference type="NCBI Taxonomy" id="112090"/>
    <lineage>
        <taxon>Eukaryota</taxon>
        <taxon>Sar</taxon>
        <taxon>Stramenopiles</taxon>
        <taxon>Oomycota</taxon>
        <taxon>Saprolegniomycetes</taxon>
        <taxon>Saprolegniales</taxon>
        <taxon>Verrucalvaceae</taxon>
        <taxon>Aphanomyces</taxon>
    </lineage>
</organism>
<accession>A0A418F970</accession>
<protein>
    <submittedName>
        <fullName evidence="1">Uncharacterized protein</fullName>
    </submittedName>
</protein>
<reference evidence="1 2" key="1">
    <citation type="submission" date="2018-08" db="EMBL/GenBank/DDBJ databases">
        <title>Aphanomyces genome sequencing and annotation.</title>
        <authorList>
            <person name="Minardi D."/>
            <person name="Oidtmann B."/>
            <person name="Van Der Giezen M."/>
            <person name="Studholme D.J."/>
        </authorList>
    </citation>
    <scope>NUCLEOTIDE SEQUENCE [LARGE SCALE GENOMIC DNA]</scope>
    <source>
        <strain evidence="1 2">Da</strain>
    </source>
</reference>
<comment type="caution">
    <text evidence="1">The sequence shown here is derived from an EMBL/GenBank/DDBJ whole genome shotgun (WGS) entry which is preliminary data.</text>
</comment>
<proteinExistence type="predicted"/>
<gene>
    <name evidence="1" type="ORF">DYB37_010199</name>
</gene>
<dbReference type="EMBL" id="QUTH01002491">
    <property type="protein sequence ID" value="RHZ25702.1"/>
    <property type="molecule type" value="Genomic_DNA"/>
</dbReference>
<dbReference type="AlphaFoldDB" id="A0A418F970"/>
<dbReference type="Proteomes" id="UP000285430">
    <property type="component" value="Unassembled WGS sequence"/>
</dbReference>
<dbReference type="VEuPathDB" id="FungiDB:H257_15699"/>
<name>A0A418F970_APHAT</name>
<evidence type="ECO:0000313" key="1">
    <source>
        <dbReference type="EMBL" id="RHZ25702.1"/>
    </source>
</evidence>